<comment type="subcellular location">
    <subcellularLocation>
        <location evidence="1 10">Mitochondrion inner membrane</location>
    </subcellularLocation>
</comment>
<dbReference type="RefSeq" id="XP_001749606.1">
    <property type="nucleotide sequence ID" value="XM_001749554.1"/>
</dbReference>
<dbReference type="PANTHER" id="PTHR12743">
    <property type="entry name" value="CYTOCHROME C1 HEME LYASE"/>
    <property type="match status" value="1"/>
</dbReference>
<evidence type="ECO:0000256" key="3">
    <source>
        <dbReference type="ARBA" id="ARBA00022617"/>
    </source>
</evidence>
<evidence type="ECO:0000256" key="8">
    <source>
        <dbReference type="ARBA" id="ARBA00023136"/>
    </source>
</evidence>
<sequence>MPADTASVLAGGQCPVIHKSKDAEGAKLPEAKPEGLLGGSKCPVIHKQPSQQSREEPPDTPDRPLELGTHTSATVRRVESNNPLEVVPASEIPAAGRGNSDDGQSWLNPSANQLFRALRRKDKPIEVEDALAVAAVHELVTDWSWKGVMEYENMHERACPNPTLARFEGKDGIYSIKARIMSAIFGVRPFDRHDWTVDRCGKEVRYIIDYYAVDDGMGDTDYFVDARPAGLQGVPDRMRLAFSKWQAGERWWW</sequence>
<evidence type="ECO:0000256" key="9">
    <source>
        <dbReference type="ARBA" id="ARBA00023239"/>
    </source>
</evidence>
<feature type="compositionally biased region" description="Basic and acidic residues" evidence="11">
    <location>
        <begin position="53"/>
        <end position="65"/>
    </location>
</feature>
<comment type="catalytic activity">
    <reaction evidence="10">
        <text>holo-[cytochrome c] = apo-[cytochrome c] + heme b</text>
        <dbReference type="Rhea" id="RHEA:22648"/>
        <dbReference type="Rhea" id="RHEA-COMP:10725"/>
        <dbReference type="Rhea" id="RHEA-COMP:10726"/>
        <dbReference type="ChEBI" id="CHEBI:29950"/>
        <dbReference type="ChEBI" id="CHEBI:60344"/>
        <dbReference type="ChEBI" id="CHEBI:83739"/>
        <dbReference type="EC" id="4.4.1.17"/>
    </reaction>
</comment>
<proteinExistence type="inferred from homology"/>
<dbReference type="Proteomes" id="UP000001357">
    <property type="component" value="Unassembled WGS sequence"/>
</dbReference>
<evidence type="ECO:0000256" key="7">
    <source>
        <dbReference type="ARBA" id="ARBA00023128"/>
    </source>
</evidence>
<organism evidence="12 13">
    <name type="scientific">Monosiga brevicollis</name>
    <name type="common">Choanoflagellate</name>
    <dbReference type="NCBI Taxonomy" id="81824"/>
    <lineage>
        <taxon>Eukaryota</taxon>
        <taxon>Choanoflagellata</taxon>
        <taxon>Craspedida</taxon>
        <taxon>Salpingoecidae</taxon>
        <taxon>Monosiga</taxon>
    </lineage>
</organism>
<gene>
    <name evidence="12" type="ORF">MONBRDRAFT_38782</name>
</gene>
<dbReference type="EC" id="4.4.1.17" evidence="10"/>
<keyword evidence="4 10" id="KW-0479">Metal-binding</keyword>
<dbReference type="Pfam" id="PF01265">
    <property type="entry name" value="Cyto_heme_lyase"/>
    <property type="match status" value="1"/>
</dbReference>
<comment type="function">
    <text evidence="10">Lyase that catalyzes the covalent linking of the heme group to the cytochrome C apoprotein to produce the mature functional cytochrome.</text>
</comment>
<dbReference type="InParanoid" id="A9VA32"/>
<evidence type="ECO:0000256" key="6">
    <source>
        <dbReference type="ARBA" id="ARBA00023004"/>
    </source>
</evidence>
<feature type="region of interest" description="Disordered" evidence="11">
    <location>
        <begin position="1"/>
        <end position="108"/>
    </location>
</feature>
<evidence type="ECO:0000256" key="2">
    <source>
        <dbReference type="ARBA" id="ARBA00007255"/>
    </source>
</evidence>
<dbReference type="InterPro" id="IPR000511">
    <property type="entry name" value="Holocyt_c/c1_synthase"/>
</dbReference>
<keyword evidence="8 10" id="KW-0472">Membrane</keyword>
<comment type="similarity">
    <text evidence="2 10">Belongs to the cytochrome c-type heme lyase family.</text>
</comment>
<keyword evidence="5 10" id="KW-0999">Mitochondrion inner membrane</keyword>
<evidence type="ECO:0000313" key="12">
    <source>
        <dbReference type="EMBL" id="EDQ85657.1"/>
    </source>
</evidence>
<evidence type="ECO:0000256" key="11">
    <source>
        <dbReference type="SAM" id="MobiDB-lite"/>
    </source>
</evidence>
<dbReference type="GO" id="GO:0005743">
    <property type="term" value="C:mitochondrial inner membrane"/>
    <property type="evidence" value="ECO:0007669"/>
    <property type="project" value="UniProtKB-SubCell"/>
</dbReference>
<dbReference type="PROSITE" id="PS00822">
    <property type="entry name" value="CYTO_HEME_LYASE_2"/>
    <property type="match status" value="1"/>
</dbReference>
<dbReference type="GO" id="GO:0004408">
    <property type="term" value="F:holocytochrome-c synthase activity"/>
    <property type="evidence" value="ECO:0007669"/>
    <property type="project" value="UniProtKB-EC"/>
</dbReference>
<evidence type="ECO:0000256" key="5">
    <source>
        <dbReference type="ARBA" id="ARBA00022792"/>
    </source>
</evidence>
<accession>A9VA32</accession>
<keyword evidence="13" id="KW-1185">Reference proteome</keyword>
<keyword evidence="6 10" id="KW-0408">Iron</keyword>
<keyword evidence="9 10" id="KW-0456">Lyase</keyword>
<evidence type="ECO:0000313" key="13">
    <source>
        <dbReference type="Proteomes" id="UP000001357"/>
    </source>
</evidence>
<dbReference type="AlphaFoldDB" id="A9VA32"/>
<dbReference type="FunCoup" id="A9VA32">
    <property type="interactions" value="969"/>
</dbReference>
<keyword evidence="3 10" id="KW-0349">Heme</keyword>
<dbReference type="OMA" id="HEKIAPF"/>
<dbReference type="STRING" id="81824.A9VA32"/>
<evidence type="ECO:0000256" key="10">
    <source>
        <dbReference type="RuleBase" id="RU363130"/>
    </source>
</evidence>
<evidence type="ECO:0000256" key="1">
    <source>
        <dbReference type="ARBA" id="ARBA00004273"/>
    </source>
</evidence>
<keyword evidence="7 10" id="KW-0496">Mitochondrion</keyword>
<reference evidence="12 13" key="1">
    <citation type="journal article" date="2008" name="Nature">
        <title>The genome of the choanoflagellate Monosiga brevicollis and the origin of metazoans.</title>
        <authorList>
            <consortium name="JGI Sequencing"/>
            <person name="King N."/>
            <person name="Westbrook M.J."/>
            <person name="Young S.L."/>
            <person name="Kuo A."/>
            <person name="Abedin M."/>
            <person name="Chapman J."/>
            <person name="Fairclough S."/>
            <person name="Hellsten U."/>
            <person name="Isogai Y."/>
            <person name="Letunic I."/>
            <person name="Marr M."/>
            <person name="Pincus D."/>
            <person name="Putnam N."/>
            <person name="Rokas A."/>
            <person name="Wright K.J."/>
            <person name="Zuzow R."/>
            <person name="Dirks W."/>
            <person name="Good M."/>
            <person name="Goodstein D."/>
            <person name="Lemons D."/>
            <person name="Li W."/>
            <person name="Lyons J.B."/>
            <person name="Morris A."/>
            <person name="Nichols S."/>
            <person name="Richter D.J."/>
            <person name="Salamov A."/>
            <person name="Bork P."/>
            <person name="Lim W.A."/>
            <person name="Manning G."/>
            <person name="Miller W.T."/>
            <person name="McGinnis W."/>
            <person name="Shapiro H."/>
            <person name="Tjian R."/>
            <person name="Grigoriev I.V."/>
            <person name="Rokhsar D."/>
        </authorList>
    </citation>
    <scope>NUCLEOTIDE SEQUENCE [LARGE SCALE GENOMIC DNA]</scope>
    <source>
        <strain evidence="13">MX1 / ATCC 50154</strain>
    </source>
</reference>
<name>A9VA32_MONBE</name>
<dbReference type="GO" id="GO:0046872">
    <property type="term" value="F:metal ion binding"/>
    <property type="evidence" value="ECO:0007669"/>
    <property type="project" value="UniProtKB-KW"/>
</dbReference>
<feature type="compositionally biased region" description="Basic and acidic residues" evidence="11">
    <location>
        <begin position="19"/>
        <end position="33"/>
    </location>
</feature>
<dbReference type="KEGG" id="mbr:MONBRDRAFT_38782"/>
<dbReference type="PANTHER" id="PTHR12743:SF8">
    <property type="entry name" value="PROTEIN HRI1"/>
    <property type="match status" value="1"/>
</dbReference>
<evidence type="ECO:0000256" key="4">
    <source>
        <dbReference type="ARBA" id="ARBA00022723"/>
    </source>
</evidence>
<dbReference type="GeneID" id="5894811"/>
<dbReference type="EMBL" id="CH991572">
    <property type="protein sequence ID" value="EDQ85657.1"/>
    <property type="molecule type" value="Genomic_DNA"/>
</dbReference>
<dbReference type="eggNOG" id="KOG3996">
    <property type="taxonomic scope" value="Eukaryota"/>
</dbReference>
<protein>
    <recommendedName>
        <fullName evidence="10">Holocytochrome c-type synthase</fullName>
        <ecNumber evidence="10">4.4.1.17</ecNumber>
    </recommendedName>
</protein>